<dbReference type="InterPro" id="IPR008949">
    <property type="entry name" value="Isoprenoid_synthase_dom_sf"/>
</dbReference>
<dbReference type="Gene3D" id="1.10.600.10">
    <property type="entry name" value="Farnesyl Diphosphate Synthase"/>
    <property type="match status" value="1"/>
</dbReference>
<gene>
    <name evidence="1" type="ORF">ONB1V03_LOCUS16166</name>
</gene>
<sequence>MHCQYLANDSLIPYDRYDELRAPQTQYDLVIYLIQYITQWSPPDTLLNDQTYKNFIKTAEELALAVNDYMNVISKLGTNTITNGIISYAYSKGCSMQSAIDYYYDYIKRMDSELHTMRATIMADSEYRSDSLDEYLESVMNVSFGLYSAFYKWFNIEVSDGYFWSPKWNQFIDSVIANKDITTNHHDF</sequence>
<organism evidence="1">
    <name type="scientific">Oppiella nova</name>
    <dbReference type="NCBI Taxonomy" id="334625"/>
    <lineage>
        <taxon>Eukaryota</taxon>
        <taxon>Metazoa</taxon>
        <taxon>Ecdysozoa</taxon>
        <taxon>Arthropoda</taxon>
        <taxon>Chelicerata</taxon>
        <taxon>Arachnida</taxon>
        <taxon>Acari</taxon>
        <taxon>Acariformes</taxon>
        <taxon>Sarcoptiformes</taxon>
        <taxon>Oribatida</taxon>
        <taxon>Brachypylina</taxon>
        <taxon>Oppioidea</taxon>
        <taxon>Oppiidae</taxon>
        <taxon>Oppiella</taxon>
    </lineage>
</organism>
<evidence type="ECO:0000313" key="1">
    <source>
        <dbReference type="EMBL" id="CAD7659571.1"/>
    </source>
</evidence>
<dbReference type="EMBL" id="CAJPVJ010017749">
    <property type="protein sequence ID" value="CAG2176733.1"/>
    <property type="molecule type" value="Genomic_DNA"/>
</dbReference>
<reference evidence="1" key="1">
    <citation type="submission" date="2020-11" db="EMBL/GenBank/DDBJ databases">
        <authorList>
            <person name="Tran Van P."/>
        </authorList>
    </citation>
    <scope>NUCLEOTIDE SEQUENCE</scope>
</reference>
<dbReference type="EMBL" id="OC932574">
    <property type="protein sequence ID" value="CAD7659571.1"/>
    <property type="molecule type" value="Genomic_DNA"/>
</dbReference>
<dbReference type="Proteomes" id="UP000728032">
    <property type="component" value="Unassembled WGS sequence"/>
</dbReference>
<proteinExistence type="predicted"/>
<protein>
    <submittedName>
        <fullName evidence="1">Uncharacterized protein</fullName>
    </submittedName>
</protein>
<keyword evidence="2" id="KW-1185">Reference proteome</keyword>
<dbReference type="AlphaFoldDB" id="A0A7R9QV53"/>
<evidence type="ECO:0000313" key="2">
    <source>
        <dbReference type="Proteomes" id="UP000728032"/>
    </source>
</evidence>
<name>A0A7R9QV53_9ACAR</name>
<dbReference type="SUPFAM" id="SSF48576">
    <property type="entry name" value="Terpenoid synthases"/>
    <property type="match status" value="1"/>
</dbReference>
<accession>A0A7R9QV53</accession>
<dbReference type="Pfam" id="PF19086">
    <property type="entry name" value="Terpene_syn_C_2"/>
    <property type="match status" value="1"/>
</dbReference>